<dbReference type="HAMAP" id="MF_01023">
    <property type="entry name" value="HisC_aminotrans_2"/>
    <property type="match status" value="1"/>
</dbReference>
<dbReference type="Proteomes" id="UP001139263">
    <property type="component" value="Unassembled WGS sequence"/>
</dbReference>
<name>A0A9X2ADC3_9BACL</name>
<dbReference type="GO" id="GO:0004400">
    <property type="term" value="F:histidinol-phosphate transaminase activity"/>
    <property type="evidence" value="ECO:0007669"/>
    <property type="project" value="UniProtKB-UniRule"/>
</dbReference>
<dbReference type="EMBL" id="JALBUF010000003">
    <property type="protein sequence ID" value="MCI0183250.1"/>
    <property type="molecule type" value="Genomic_DNA"/>
</dbReference>
<feature type="domain" description="Aminotransferase class I/classII large" evidence="12">
    <location>
        <begin position="49"/>
        <end position="373"/>
    </location>
</feature>
<dbReference type="GO" id="GO:0030170">
    <property type="term" value="F:pyridoxal phosphate binding"/>
    <property type="evidence" value="ECO:0007669"/>
    <property type="project" value="InterPro"/>
</dbReference>
<comment type="cofactor">
    <cofactor evidence="1 11">
        <name>pyridoxal 5'-phosphate</name>
        <dbReference type="ChEBI" id="CHEBI:597326"/>
    </cofactor>
</comment>
<accession>A0A9X2ADC3</accession>
<comment type="catalytic activity">
    <reaction evidence="10 11">
        <text>L-histidinol phosphate + 2-oxoglutarate = 3-(imidazol-4-yl)-2-oxopropyl phosphate + L-glutamate</text>
        <dbReference type="Rhea" id="RHEA:23744"/>
        <dbReference type="ChEBI" id="CHEBI:16810"/>
        <dbReference type="ChEBI" id="CHEBI:29985"/>
        <dbReference type="ChEBI" id="CHEBI:57766"/>
        <dbReference type="ChEBI" id="CHEBI:57980"/>
        <dbReference type="EC" id="2.6.1.9"/>
    </reaction>
</comment>
<comment type="pathway">
    <text evidence="2 11">Amino-acid biosynthesis; L-histidine biosynthesis; L-histidine from 5-phospho-alpha-D-ribose 1-diphosphate: step 7/9.</text>
</comment>
<evidence type="ECO:0000259" key="12">
    <source>
        <dbReference type="Pfam" id="PF00155"/>
    </source>
</evidence>
<proteinExistence type="inferred from homology"/>
<dbReference type="Gene3D" id="3.90.1150.10">
    <property type="entry name" value="Aspartate Aminotransferase, domain 1"/>
    <property type="match status" value="1"/>
</dbReference>
<dbReference type="AlphaFoldDB" id="A0A9X2ADC3"/>
<comment type="caution">
    <text evidence="13">The sequence shown here is derived from an EMBL/GenBank/DDBJ whole genome shotgun (WGS) entry which is preliminary data.</text>
</comment>
<gene>
    <name evidence="11 13" type="primary">hisC</name>
    <name evidence="13" type="ORF">MM817_01521</name>
</gene>
<keyword evidence="9 11" id="KW-0368">Histidine biosynthesis</keyword>
<dbReference type="CDD" id="cd00609">
    <property type="entry name" value="AAT_like"/>
    <property type="match status" value="1"/>
</dbReference>
<evidence type="ECO:0000256" key="9">
    <source>
        <dbReference type="ARBA" id="ARBA00023102"/>
    </source>
</evidence>
<comment type="similarity">
    <text evidence="3 11">Belongs to the class-II pyridoxal-phosphate-dependent aminotransferase family. Histidinol-phosphate aminotransferase subfamily.</text>
</comment>
<feature type="modified residue" description="N6-(pyridoxal phosphate)lysine" evidence="11">
    <location>
        <position position="242"/>
    </location>
</feature>
<dbReference type="InterPro" id="IPR005861">
    <property type="entry name" value="HisP_aminotrans"/>
</dbReference>
<dbReference type="EC" id="2.6.1.9" evidence="11"/>
<dbReference type="InterPro" id="IPR050106">
    <property type="entry name" value="HistidinolP_aminotransfase"/>
</dbReference>
<dbReference type="PANTHER" id="PTHR43643">
    <property type="entry name" value="HISTIDINOL-PHOSPHATE AMINOTRANSFERASE 2"/>
    <property type="match status" value="1"/>
</dbReference>
<keyword evidence="5 11" id="KW-0032">Aminotransferase</keyword>
<keyword evidence="14" id="KW-1185">Reference proteome</keyword>
<dbReference type="GO" id="GO:0000105">
    <property type="term" value="P:L-histidine biosynthetic process"/>
    <property type="evidence" value="ECO:0007669"/>
    <property type="project" value="UniProtKB-UniRule"/>
</dbReference>
<dbReference type="InterPro" id="IPR015424">
    <property type="entry name" value="PyrdxlP-dep_Trfase"/>
</dbReference>
<dbReference type="SUPFAM" id="SSF53383">
    <property type="entry name" value="PLP-dependent transferases"/>
    <property type="match status" value="1"/>
</dbReference>
<evidence type="ECO:0000256" key="4">
    <source>
        <dbReference type="ARBA" id="ARBA00011738"/>
    </source>
</evidence>
<keyword evidence="6 11" id="KW-0028">Amino-acid biosynthesis</keyword>
<dbReference type="NCBIfam" id="TIGR01141">
    <property type="entry name" value="hisC"/>
    <property type="match status" value="1"/>
</dbReference>
<organism evidence="13 14">
    <name type="scientific">Sulfoacidibacillus ferrooxidans</name>
    <dbReference type="NCBI Taxonomy" id="2005001"/>
    <lineage>
        <taxon>Bacteria</taxon>
        <taxon>Bacillati</taxon>
        <taxon>Bacillota</taxon>
        <taxon>Bacilli</taxon>
        <taxon>Bacillales</taxon>
        <taxon>Alicyclobacillaceae</taxon>
        <taxon>Sulfoacidibacillus</taxon>
    </lineage>
</organism>
<evidence type="ECO:0000256" key="1">
    <source>
        <dbReference type="ARBA" id="ARBA00001933"/>
    </source>
</evidence>
<protein>
    <recommendedName>
        <fullName evidence="11">Histidinol-phosphate aminotransferase</fullName>
        <ecNumber evidence="11">2.6.1.9</ecNumber>
    </recommendedName>
    <alternativeName>
        <fullName evidence="11">Imidazole acetol-phosphate transaminase</fullName>
    </alternativeName>
</protein>
<evidence type="ECO:0000313" key="14">
    <source>
        <dbReference type="Proteomes" id="UP001139263"/>
    </source>
</evidence>
<dbReference type="Gene3D" id="3.40.640.10">
    <property type="entry name" value="Type I PLP-dependent aspartate aminotransferase-like (Major domain)"/>
    <property type="match status" value="1"/>
</dbReference>
<evidence type="ECO:0000313" key="13">
    <source>
        <dbReference type="EMBL" id="MCI0183250.1"/>
    </source>
</evidence>
<reference evidence="13" key="1">
    <citation type="submission" date="2022-03" db="EMBL/GenBank/DDBJ databases">
        <title>Draft Genome Sequence of Firmicute Strain S0AB, a Heterotrophic Iron/Sulfur-Oxidizing Extreme Acidophile.</title>
        <authorList>
            <person name="Vergara E."/>
            <person name="Pakostova E."/>
            <person name="Johnson D.B."/>
            <person name="Holmes D.S."/>
        </authorList>
    </citation>
    <scope>NUCLEOTIDE SEQUENCE</scope>
    <source>
        <strain evidence="13">S0AB</strain>
    </source>
</reference>
<evidence type="ECO:0000256" key="8">
    <source>
        <dbReference type="ARBA" id="ARBA00022898"/>
    </source>
</evidence>
<comment type="subunit">
    <text evidence="4 11">Homodimer.</text>
</comment>
<evidence type="ECO:0000256" key="2">
    <source>
        <dbReference type="ARBA" id="ARBA00005011"/>
    </source>
</evidence>
<dbReference type="Pfam" id="PF00155">
    <property type="entry name" value="Aminotran_1_2"/>
    <property type="match status" value="1"/>
</dbReference>
<dbReference type="PANTHER" id="PTHR43643:SF6">
    <property type="entry name" value="HISTIDINOL-PHOSPHATE AMINOTRANSFERASE"/>
    <property type="match status" value="1"/>
</dbReference>
<evidence type="ECO:0000256" key="6">
    <source>
        <dbReference type="ARBA" id="ARBA00022605"/>
    </source>
</evidence>
<evidence type="ECO:0000256" key="11">
    <source>
        <dbReference type="HAMAP-Rule" id="MF_01023"/>
    </source>
</evidence>
<keyword evidence="7 11" id="KW-0808">Transferase</keyword>
<dbReference type="InterPro" id="IPR015422">
    <property type="entry name" value="PyrdxlP-dep_Trfase_small"/>
</dbReference>
<sequence>MGEQKDVLTSTLSLEERVRRLVRPNLHVIKPYVPGRPIADVQREFGLHDVVKLASNENPLGPSPKALDAISDLLLELNRYPDGAAQDVRTAIAQHVHLQPEQVFVGNGSDEIIKMIAETFLQPGDEVIVPFPSFAQYNFGAQVMEAKIIPVPLTKHFQYDFLAMQNQITDKTKLIYVCSPNNPTGTWVTHTQVKEFLESIPDGVIVVLDEAYLEYVDTPDPLRSLEFVTEGKTVLSLRTFSKMYGLAGLRLGYALGDAGLIKYLHQVREPFNVNAVAQVGATAALQDTEHVIKCKVANHEGRLQYYEGLTQLGLEYIETQGNFLLAKVGNGVHVFQELERHGVIVRAGFPGLDEYIRISIGTEEENRRCLQALEQALKEM</sequence>
<dbReference type="InterPro" id="IPR004839">
    <property type="entry name" value="Aminotransferase_I/II_large"/>
</dbReference>
<evidence type="ECO:0000256" key="5">
    <source>
        <dbReference type="ARBA" id="ARBA00022576"/>
    </source>
</evidence>
<evidence type="ECO:0000256" key="3">
    <source>
        <dbReference type="ARBA" id="ARBA00007970"/>
    </source>
</evidence>
<keyword evidence="8 11" id="KW-0663">Pyridoxal phosphate</keyword>
<evidence type="ECO:0000256" key="7">
    <source>
        <dbReference type="ARBA" id="ARBA00022679"/>
    </source>
</evidence>
<dbReference type="RefSeq" id="WP_241713257.1">
    <property type="nucleotide sequence ID" value="NZ_JALBUF010000003.1"/>
</dbReference>
<dbReference type="InterPro" id="IPR015421">
    <property type="entry name" value="PyrdxlP-dep_Trfase_major"/>
</dbReference>
<evidence type="ECO:0000256" key="10">
    <source>
        <dbReference type="ARBA" id="ARBA00047481"/>
    </source>
</evidence>